<dbReference type="OrthoDB" id="307068at2759"/>
<feature type="region of interest" description="Disordered" evidence="1">
    <location>
        <begin position="628"/>
        <end position="659"/>
    </location>
</feature>
<evidence type="ECO:0000313" key="5">
    <source>
        <dbReference type="Proteomes" id="UP000689195"/>
    </source>
</evidence>
<organism evidence="4 5">
    <name type="scientific">Paramecium pentaurelia</name>
    <dbReference type="NCBI Taxonomy" id="43138"/>
    <lineage>
        <taxon>Eukaryota</taxon>
        <taxon>Sar</taxon>
        <taxon>Alveolata</taxon>
        <taxon>Ciliophora</taxon>
        <taxon>Intramacronucleata</taxon>
        <taxon>Oligohymenophorea</taxon>
        <taxon>Peniculida</taxon>
        <taxon>Parameciidae</taxon>
        <taxon>Paramecium</taxon>
    </lineage>
</organism>
<keyword evidence="2" id="KW-0472">Membrane</keyword>
<feature type="transmembrane region" description="Helical" evidence="2">
    <location>
        <begin position="339"/>
        <end position="367"/>
    </location>
</feature>
<sequence length="866" mass="102177">MIQISSPRNDQVSLKTISEKSKKNKLNYPFQPNDISSAFEINSLSFDQSELESNKPQRNTQQQMKVQQQQFSCQPINNTKKYCYNSDIIQQQKKDLVQQYAKTLNSLLLQDNNNTTSIILQQLINKNLSDAQFAKQQDKKKKIQFNENSLYKFIQVLILLLIGITSPTQMVLENTSFIIYGNMFQITLLISLIMLHLFLKSKLKASDKYKTKNFIIYLAQNLCYEIFILLLSIILFLIHILQLKQLEVINIMQIIVCIICLVKNVSLSNHSTQAGLKILLGNFIFFHLLECYKLSLIYKQSLNLQSFFRNYILILVQCNRVQESGDNIGLALLEIVKLIFNYVLFFQIFIYLLNLWNTYFSIDYLLVNKHKQYEKLMRDLQIDSEMSNKILKQSKSYELEDIKYLSLFDQIISNQYFLLQLRRLLFQQSQLFEQFSNQSKDQLIQFMELHLIHPQQIISCDNLYEEQSIYFLIHGTIDIGIQNNQNFNFEKIEELQQGEHFGQLTFFTGQKDYLSYKSNHYALIFKLKRQNMLKCLETNLLDKEILSIIINQVINKQNYSLLKLQCQCCNSTHHILSNCPQLHMFVDKNEIISTYLSPKNQERLKYIRYQNKKKSNILKFKLPKSTLTRSDASRNIQKKQNNNTQNGERKSSAFNFDNNSDIPKEFTSEKILEQQILQHQLNSINSEHVIQEFQNDTQKKSKLFVALEQNIEHNQQMDINIGTLNLDCQDVLINPYQYIITDSKPYLDECESSNMINNLNSYKSRQMSGTNMNSMQHHQFISLTGQVLYILSMYQVTSILNNEFYNQFTNLNIDKWQNYSYFDAEYNLYNVVQKISQQKKDQNLLKQTQDYNMSIRIEKLIIQDDD</sequence>
<comment type="caution">
    <text evidence="4">The sequence shown here is derived from an EMBL/GenBank/DDBJ whole genome shotgun (WGS) entry which is preliminary data.</text>
</comment>
<dbReference type="AlphaFoldDB" id="A0A8S1XXY4"/>
<reference evidence="4" key="1">
    <citation type="submission" date="2021-01" db="EMBL/GenBank/DDBJ databases">
        <authorList>
            <consortium name="Genoscope - CEA"/>
            <person name="William W."/>
        </authorList>
    </citation>
    <scope>NUCLEOTIDE SEQUENCE</scope>
</reference>
<dbReference type="EMBL" id="CAJJDO010000144">
    <property type="protein sequence ID" value="CAD8206413.1"/>
    <property type="molecule type" value="Genomic_DNA"/>
</dbReference>
<dbReference type="GO" id="GO:0003254">
    <property type="term" value="P:regulation of membrane depolarization"/>
    <property type="evidence" value="ECO:0007669"/>
    <property type="project" value="TreeGrafter"/>
</dbReference>
<dbReference type="GO" id="GO:0005249">
    <property type="term" value="F:voltage-gated potassium channel activity"/>
    <property type="evidence" value="ECO:0007669"/>
    <property type="project" value="TreeGrafter"/>
</dbReference>
<dbReference type="GO" id="GO:0098855">
    <property type="term" value="C:HCN channel complex"/>
    <property type="evidence" value="ECO:0007669"/>
    <property type="project" value="TreeGrafter"/>
</dbReference>
<evidence type="ECO:0000256" key="1">
    <source>
        <dbReference type="SAM" id="MobiDB-lite"/>
    </source>
</evidence>
<accession>A0A8S1XXY4</accession>
<dbReference type="InterPro" id="IPR000595">
    <property type="entry name" value="cNMP-bd_dom"/>
</dbReference>
<dbReference type="GO" id="GO:0035725">
    <property type="term" value="P:sodium ion transmembrane transport"/>
    <property type="evidence" value="ECO:0007669"/>
    <property type="project" value="TreeGrafter"/>
</dbReference>
<dbReference type="PANTHER" id="PTHR45689:SF5">
    <property type="entry name" value="I[[H]] CHANNEL, ISOFORM E"/>
    <property type="match status" value="1"/>
</dbReference>
<protein>
    <recommendedName>
        <fullName evidence="3">Cyclic nucleotide-binding domain-containing protein</fullName>
    </recommendedName>
</protein>
<dbReference type="PANTHER" id="PTHR45689">
    <property type="entry name" value="I[[H]] CHANNEL, ISOFORM E"/>
    <property type="match status" value="1"/>
</dbReference>
<keyword evidence="5" id="KW-1185">Reference proteome</keyword>
<feature type="transmembrane region" description="Helical" evidence="2">
    <location>
        <begin position="177"/>
        <end position="199"/>
    </location>
</feature>
<evidence type="ECO:0000259" key="3">
    <source>
        <dbReference type="PROSITE" id="PS50042"/>
    </source>
</evidence>
<keyword evidence="2" id="KW-1133">Transmembrane helix</keyword>
<evidence type="ECO:0000256" key="2">
    <source>
        <dbReference type="SAM" id="Phobius"/>
    </source>
</evidence>
<dbReference type="CDD" id="cd00038">
    <property type="entry name" value="CAP_ED"/>
    <property type="match status" value="1"/>
</dbReference>
<dbReference type="InterPro" id="IPR051413">
    <property type="entry name" value="K/Na_HCN_channel"/>
</dbReference>
<proteinExistence type="predicted"/>
<feature type="transmembrane region" description="Helical" evidence="2">
    <location>
        <begin position="248"/>
        <end position="266"/>
    </location>
</feature>
<evidence type="ECO:0000313" key="4">
    <source>
        <dbReference type="EMBL" id="CAD8206413.1"/>
    </source>
</evidence>
<name>A0A8S1XXY4_9CILI</name>
<gene>
    <name evidence="4" type="ORF">PPENT_87.1.T1440021</name>
</gene>
<dbReference type="PROSITE" id="PS50042">
    <property type="entry name" value="CNMP_BINDING_3"/>
    <property type="match status" value="1"/>
</dbReference>
<feature type="domain" description="Cyclic nucleotide-binding" evidence="3">
    <location>
        <begin position="431"/>
        <end position="536"/>
    </location>
</feature>
<feature type="transmembrane region" description="Helical" evidence="2">
    <location>
        <begin position="150"/>
        <end position="171"/>
    </location>
</feature>
<dbReference type="Proteomes" id="UP000689195">
    <property type="component" value="Unassembled WGS sequence"/>
</dbReference>
<keyword evidence="2" id="KW-0812">Transmembrane</keyword>
<feature type="transmembrane region" description="Helical" evidence="2">
    <location>
        <begin position="222"/>
        <end position="242"/>
    </location>
</feature>